<keyword evidence="5" id="KW-0378">Hydrolase</keyword>
<name>A0A444RNG2_VERDA</name>
<evidence type="ECO:0000313" key="9">
    <source>
        <dbReference type="Proteomes" id="UP000288725"/>
    </source>
</evidence>
<organism evidence="8 9">
    <name type="scientific">Verticillium dahliae</name>
    <name type="common">Verticillium wilt</name>
    <dbReference type="NCBI Taxonomy" id="27337"/>
    <lineage>
        <taxon>Eukaryota</taxon>
        <taxon>Fungi</taxon>
        <taxon>Dikarya</taxon>
        <taxon>Ascomycota</taxon>
        <taxon>Pezizomycotina</taxon>
        <taxon>Sordariomycetes</taxon>
        <taxon>Hypocreomycetidae</taxon>
        <taxon>Glomerellales</taxon>
        <taxon>Plectosphaerellaceae</taxon>
        <taxon>Verticillium</taxon>
    </lineage>
</organism>
<dbReference type="FunFam" id="3.40.50.1820:FF:000039">
    <property type="entry name" value="Esterase ybfF"/>
    <property type="match status" value="1"/>
</dbReference>
<dbReference type="GO" id="GO:0005739">
    <property type="term" value="C:mitochondrion"/>
    <property type="evidence" value="ECO:0007669"/>
    <property type="project" value="TreeGrafter"/>
</dbReference>
<evidence type="ECO:0000256" key="2">
    <source>
        <dbReference type="ARBA" id="ARBA00008645"/>
    </source>
</evidence>
<feature type="domain" description="AB hydrolase-1" evidence="7">
    <location>
        <begin position="390"/>
        <end position="625"/>
    </location>
</feature>
<dbReference type="Pfam" id="PF05637">
    <property type="entry name" value="Glyco_transf_34"/>
    <property type="match status" value="1"/>
</dbReference>
<feature type="region of interest" description="Disordered" evidence="6">
    <location>
        <begin position="301"/>
        <end position="325"/>
    </location>
</feature>
<dbReference type="InterPro" id="IPR008630">
    <property type="entry name" value="Glyco_trans_34"/>
</dbReference>
<accession>A0A444RNG2</accession>
<dbReference type="InterPro" id="IPR029058">
    <property type="entry name" value="AB_hydrolase_fold"/>
</dbReference>
<dbReference type="InterPro" id="IPR029044">
    <property type="entry name" value="Nucleotide-diphossugar_trans"/>
</dbReference>
<dbReference type="SUPFAM" id="SSF53448">
    <property type="entry name" value="Nucleotide-diphospho-sugar transferases"/>
    <property type="match status" value="1"/>
</dbReference>
<evidence type="ECO:0000259" key="7">
    <source>
        <dbReference type="Pfam" id="PF00561"/>
    </source>
</evidence>
<gene>
    <name evidence="8" type="ORF">VDGE_08292</name>
</gene>
<dbReference type="InterPro" id="IPR000073">
    <property type="entry name" value="AB_hydrolase_1"/>
</dbReference>
<dbReference type="Proteomes" id="UP000288725">
    <property type="component" value="Unassembled WGS sequence"/>
</dbReference>
<proteinExistence type="inferred from homology"/>
<evidence type="ECO:0000256" key="6">
    <source>
        <dbReference type="SAM" id="MobiDB-lite"/>
    </source>
</evidence>
<evidence type="ECO:0000256" key="4">
    <source>
        <dbReference type="ARBA" id="ARBA00022679"/>
    </source>
</evidence>
<dbReference type="Pfam" id="PF00561">
    <property type="entry name" value="Abhydrolase_1"/>
    <property type="match status" value="1"/>
</dbReference>
<dbReference type="EMBL" id="RSDZ01000122">
    <property type="protein sequence ID" value="RXG42720.1"/>
    <property type="molecule type" value="Genomic_DNA"/>
</dbReference>
<comment type="caution">
    <text evidence="8">The sequence shown here is derived from an EMBL/GenBank/DDBJ whole genome shotgun (WGS) entry which is preliminary data.</text>
</comment>
<evidence type="ECO:0000313" key="8">
    <source>
        <dbReference type="EMBL" id="RXG42720.1"/>
    </source>
</evidence>
<dbReference type="GO" id="GO:0016020">
    <property type="term" value="C:membrane"/>
    <property type="evidence" value="ECO:0007669"/>
    <property type="project" value="InterPro"/>
</dbReference>
<dbReference type="AlphaFoldDB" id="A0A444RNG2"/>
<keyword evidence="3" id="KW-0328">Glycosyltransferase</keyword>
<comment type="similarity">
    <text evidence="2">Belongs to the AB hydrolase superfamily.</text>
</comment>
<comment type="similarity">
    <text evidence="1">Belongs to the glycosyltransferase 34 family.</text>
</comment>
<sequence length="640" mass="72284">MHGYHHYIATNQAVGDLIENEADRRPQGAWTKPAYLLSLIVAELEKPEDERLEWIFWFDADTVVVNPSTPLEVFLPPKSDEDLASVHLLIAANWDGLNSGAFALRVHPWSVSLLSAVLAYPIYMSGRIGKDRFRDQSAFQYLLQDDKSPLANSYTKGKEHWATVPMRWFNALPVNNAFSKNGQGWLFGKKMEGALFDNGTTEIYDDGNGGKIQPWKIMQGDMIVHFAGTTAGGTRDSWMGPWLDRVEALLPEWNNVTTQHRLRDETDKFWSETSARISSEKAIADAKMKLDAEKKAAADKAAEAKKAEEERKKAEEEKKKADEEKHRDLYPRSIMTWYKPRPSLVGRIIHQAKITRQGQSVSTSTKAPLKLVYDLYEPPSSRAQGHDSHPIIFLHGLFGSKKNNRSISKVLARDLGRSVFALDLRNHGESPHDRHHDYTSMASDVAGFIIDHNLDEPTIIGHSMGAKTAMALALRSPNLVRNIISVDNAPVDAVLESGFGTYVEGMKRIERAGVMRQAEADDILKNYEESLPVRQFLLANLYRPQPNKPQRFRVPLDILGRSLGHMADFPFKNPEETRFEKPALFIRGTRSKYVADDVLPLIGQFFPRFRLVDVDAGHWLISEKPEAFREAVVDFLSTSK</sequence>
<dbReference type="FunFam" id="3.90.550.10:FF:000237">
    <property type="entry name" value="WGS project CABT00000000 data, contig 2.1"/>
    <property type="match status" value="1"/>
</dbReference>
<dbReference type="GO" id="GO:0052689">
    <property type="term" value="F:carboxylic ester hydrolase activity"/>
    <property type="evidence" value="ECO:0007669"/>
    <property type="project" value="TreeGrafter"/>
</dbReference>
<dbReference type="Gene3D" id="3.40.50.1820">
    <property type="entry name" value="alpha/beta hydrolase"/>
    <property type="match status" value="1"/>
</dbReference>
<protein>
    <recommendedName>
        <fullName evidence="7">AB hydrolase-1 domain-containing protein</fullName>
    </recommendedName>
</protein>
<evidence type="ECO:0000256" key="1">
    <source>
        <dbReference type="ARBA" id="ARBA00005664"/>
    </source>
</evidence>
<keyword evidence="4" id="KW-0808">Transferase</keyword>
<dbReference type="GO" id="GO:0016757">
    <property type="term" value="F:glycosyltransferase activity"/>
    <property type="evidence" value="ECO:0007669"/>
    <property type="project" value="UniProtKB-KW"/>
</dbReference>
<dbReference type="PANTHER" id="PTHR46118:SF4">
    <property type="entry name" value="PROTEIN ABHD11"/>
    <property type="match status" value="1"/>
</dbReference>
<evidence type="ECO:0000256" key="5">
    <source>
        <dbReference type="ARBA" id="ARBA00022801"/>
    </source>
</evidence>
<dbReference type="SUPFAM" id="SSF53474">
    <property type="entry name" value="alpha/beta-Hydrolases"/>
    <property type="match status" value="1"/>
</dbReference>
<evidence type="ECO:0000256" key="3">
    <source>
        <dbReference type="ARBA" id="ARBA00022676"/>
    </source>
</evidence>
<dbReference type="PANTHER" id="PTHR46118">
    <property type="entry name" value="PROTEIN ABHD11"/>
    <property type="match status" value="1"/>
</dbReference>
<dbReference type="Gene3D" id="3.90.550.10">
    <property type="entry name" value="Spore Coat Polysaccharide Biosynthesis Protein SpsA, Chain A"/>
    <property type="match status" value="1"/>
</dbReference>
<reference evidence="8 9" key="1">
    <citation type="submission" date="2018-12" db="EMBL/GenBank/DDBJ databases">
        <title>Genome of Verticillium dahliae isolate Getta Getta.</title>
        <authorList>
            <person name="Gardiner D.M."/>
        </authorList>
    </citation>
    <scope>NUCLEOTIDE SEQUENCE [LARGE SCALE GENOMIC DNA]</scope>
    <source>
        <strain evidence="8 9">Getta Getta</strain>
    </source>
</reference>